<sequence length="136" mass="15234">MTTPRLKSRISGIFVGNFDHSRVMLVISPSEPVIRAVGHDPELVEHRPYDGKTTNAFGGTLSHLSFLPYEKYSSSNRLSLATNPALIWLSIGDQTGSRFLRWLWSYVIEIRMDVAEGEKRGGDKPTFTSHLLSSLD</sequence>
<protein>
    <submittedName>
        <fullName evidence="1">Uncharacterized protein</fullName>
    </submittedName>
</protein>
<gene>
    <name evidence="1" type="ORF">Trco_007318</name>
</gene>
<keyword evidence="2" id="KW-1185">Reference proteome</keyword>
<dbReference type="OrthoDB" id="4896007at2759"/>
<comment type="caution">
    <text evidence="1">The sequence shown here is derived from an EMBL/GenBank/DDBJ whole genome shotgun (WGS) entry which is preliminary data.</text>
</comment>
<reference evidence="1" key="1">
    <citation type="submission" date="2021-08" db="EMBL/GenBank/DDBJ databases">
        <title>Chromosome-Level Trichoderma cornu-damae using Hi-C Data.</title>
        <authorList>
            <person name="Kim C.S."/>
        </authorList>
    </citation>
    <scope>NUCLEOTIDE SEQUENCE</scope>
    <source>
        <strain evidence="1">KA19-0412C</strain>
    </source>
</reference>
<dbReference type="EMBL" id="JAIWOZ010000006">
    <property type="protein sequence ID" value="KAH6603872.1"/>
    <property type="molecule type" value="Genomic_DNA"/>
</dbReference>
<evidence type="ECO:0000313" key="2">
    <source>
        <dbReference type="Proteomes" id="UP000827724"/>
    </source>
</evidence>
<name>A0A9P8QJU6_9HYPO</name>
<proteinExistence type="predicted"/>
<evidence type="ECO:0000313" key="1">
    <source>
        <dbReference type="EMBL" id="KAH6603872.1"/>
    </source>
</evidence>
<dbReference type="Proteomes" id="UP000827724">
    <property type="component" value="Unassembled WGS sequence"/>
</dbReference>
<dbReference type="AlphaFoldDB" id="A0A9P8QJU6"/>
<organism evidence="1 2">
    <name type="scientific">Trichoderma cornu-damae</name>
    <dbReference type="NCBI Taxonomy" id="654480"/>
    <lineage>
        <taxon>Eukaryota</taxon>
        <taxon>Fungi</taxon>
        <taxon>Dikarya</taxon>
        <taxon>Ascomycota</taxon>
        <taxon>Pezizomycotina</taxon>
        <taxon>Sordariomycetes</taxon>
        <taxon>Hypocreomycetidae</taxon>
        <taxon>Hypocreales</taxon>
        <taxon>Hypocreaceae</taxon>
        <taxon>Trichoderma</taxon>
    </lineage>
</organism>
<accession>A0A9P8QJU6</accession>